<evidence type="ECO:0000313" key="8">
    <source>
        <dbReference type="EMBL" id="RYO74806.1"/>
    </source>
</evidence>
<evidence type="ECO:0000256" key="5">
    <source>
        <dbReference type="ARBA" id="ARBA00048108"/>
    </source>
</evidence>
<evidence type="ECO:0000259" key="7">
    <source>
        <dbReference type="Pfam" id="PF01902"/>
    </source>
</evidence>
<feature type="compositionally biased region" description="Polar residues" evidence="6">
    <location>
        <begin position="147"/>
        <end position="157"/>
    </location>
</feature>
<comment type="catalytic activity">
    <reaction evidence="5">
        <text>diphthine-[translation elongation factor 2] + NH4(+) + ATP = diphthamide-[translation elongation factor 2] + AMP + diphosphate + H(+)</text>
        <dbReference type="Rhea" id="RHEA:19753"/>
        <dbReference type="Rhea" id="RHEA-COMP:10172"/>
        <dbReference type="Rhea" id="RHEA-COMP:10174"/>
        <dbReference type="ChEBI" id="CHEBI:15378"/>
        <dbReference type="ChEBI" id="CHEBI:16692"/>
        <dbReference type="ChEBI" id="CHEBI:28938"/>
        <dbReference type="ChEBI" id="CHEBI:30616"/>
        <dbReference type="ChEBI" id="CHEBI:33019"/>
        <dbReference type="ChEBI" id="CHEBI:82696"/>
        <dbReference type="ChEBI" id="CHEBI:456215"/>
        <dbReference type="EC" id="6.3.1.14"/>
    </reaction>
</comment>
<evidence type="ECO:0000256" key="4">
    <source>
        <dbReference type="ARBA" id="ARBA00031552"/>
    </source>
</evidence>
<gene>
    <name evidence="8" type="ORF">DL764_010689</name>
</gene>
<sequence length="891" mass="95765">MTEGALNVIALVSGGKDSFFSILHCLTNGHRVVALANLYPPPSSSAATATRRPSQGAPGSQQCAFPPGVRAQDDQGDEDEADLNSFMYQTVGHQVIPLYAQATGLPLFRHPIEGTAVCHGLSYQYQRREIKPAATTEPEAVPRPGLSATSSCQQGPGCQTAEDETESLIPLLRDVLRAHPDANALSTGAILSTYQRTRVESVALRLGLVPLSFLWQFPDLPLGQNFGANDALGKGSSITGQQEPCRGDAQLLRDMAAAGLDARIIKVASAGLDDTFLWENVATEAGVRRVKRAMRRFGGGGRGSVLGEGGEFETLVVDGPPSLFKGRVVVREENTRVVREGGGSVWLSIRDAAVQMKRKASLEETDVKDSSIRIPGLLDPMFEATLQALSKIDELGHDDFILGSQPQLPCLTGLPASDSTRQWHFFGSNGDQDQGGVEAQTARVVADIRLQLQQQAQSASAITNAVIILKRMSDFPTINKLYGSLFEEPNPASRITISCGDALPEGCSIAVYLTVYTRRDGDPASRRGLHVQSRSYWAPANIGPYSQAITVPLLTPPPAQDDIDGQDRTRQHHGASISLAVSIAGQIPLIPASMALPDAEDTPLHITLALQHLWRVAAATEVQWWSSAVAYFPRSPNSADIRRRVALAAAAWRSAHLWGTESSSSSAPSPSEEAGPDLWDRKYNTAYQFFVEGTDEETHSVPDWEVLAGFDADDSGEATKWRRRCLPFMFAAEVEELPRSAGVEWHAHLGLAKVGAGSVRVFSSSGSSARTVELHHVVVDTASGVFVQTAATMPWAGTGTAQGLDAAVLDVGRAVARSLSRMTGSADDDPSLIDDPASPHLLYADAETFPMVPAAAQDWRAIVPCRSIWDSCGERLSMVAIFQSRFRTGNR</sequence>
<dbReference type="CDD" id="cd01994">
    <property type="entry name" value="AANH_PF0828-like"/>
    <property type="match status" value="1"/>
</dbReference>
<dbReference type="GO" id="GO:0017183">
    <property type="term" value="P:protein histidyl modification to diphthamide"/>
    <property type="evidence" value="ECO:0007669"/>
    <property type="project" value="TreeGrafter"/>
</dbReference>
<dbReference type="Gene3D" id="3.40.50.620">
    <property type="entry name" value="HUPs"/>
    <property type="match status" value="1"/>
</dbReference>
<evidence type="ECO:0000256" key="3">
    <source>
        <dbReference type="ARBA" id="ARBA00029814"/>
    </source>
</evidence>
<feature type="compositionally biased region" description="Low complexity" evidence="6">
    <location>
        <begin position="44"/>
        <end position="54"/>
    </location>
</feature>
<feature type="region of interest" description="Disordered" evidence="6">
    <location>
        <begin position="43"/>
        <end position="78"/>
    </location>
</feature>
<dbReference type="STRING" id="155417.A0A4Q4SUM4"/>
<dbReference type="InterPro" id="IPR030662">
    <property type="entry name" value="DPH6/MJ0570"/>
</dbReference>
<dbReference type="CDD" id="cd06156">
    <property type="entry name" value="eu_AANH_C_2"/>
    <property type="match status" value="1"/>
</dbReference>
<dbReference type="InterPro" id="IPR002761">
    <property type="entry name" value="Diphthami_syn_dom"/>
</dbReference>
<name>A0A4Q4SUM4_9PEZI</name>
<dbReference type="SUPFAM" id="SSF52402">
    <property type="entry name" value="Adenine nucleotide alpha hydrolases-like"/>
    <property type="match status" value="1"/>
</dbReference>
<feature type="domain" description="Diphthamide synthase" evidence="7">
    <location>
        <begin position="250"/>
        <end position="334"/>
    </location>
</feature>
<feature type="region of interest" description="Disordered" evidence="6">
    <location>
        <begin position="134"/>
        <end position="160"/>
    </location>
</feature>
<evidence type="ECO:0000256" key="1">
    <source>
        <dbReference type="ARBA" id="ARBA00012089"/>
    </source>
</evidence>
<proteinExistence type="predicted"/>
<dbReference type="OrthoDB" id="686384at2759"/>
<dbReference type="SUPFAM" id="SSF55298">
    <property type="entry name" value="YjgF-like"/>
    <property type="match status" value="1"/>
</dbReference>
<dbReference type="Proteomes" id="UP000293360">
    <property type="component" value="Unassembled WGS sequence"/>
</dbReference>
<keyword evidence="9" id="KW-1185">Reference proteome</keyword>
<dbReference type="Gene3D" id="3.90.1490.10">
    <property type="entry name" value="putative n-type atp pyrophosphatase, domain 2"/>
    <property type="match status" value="1"/>
</dbReference>
<dbReference type="GO" id="GO:0017178">
    <property type="term" value="F:diphthine-ammonia ligase activity"/>
    <property type="evidence" value="ECO:0007669"/>
    <property type="project" value="UniProtKB-EC"/>
</dbReference>
<dbReference type="EC" id="6.3.1.14" evidence="1"/>
<dbReference type="EMBL" id="QJNU01001577">
    <property type="protein sequence ID" value="RYO74806.1"/>
    <property type="molecule type" value="Genomic_DNA"/>
</dbReference>
<dbReference type="AlphaFoldDB" id="A0A4Q4SUM4"/>
<evidence type="ECO:0000256" key="6">
    <source>
        <dbReference type="SAM" id="MobiDB-lite"/>
    </source>
</evidence>
<dbReference type="PANTHER" id="PTHR12196">
    <property type="entry name" value="DOMAIN OF UNKNOWN FUNCTION 71 DUF71 -CONTAINING PROTEIN"/>
    <property type="match status" value="1"/>
</dbReference>
<reference evidence="8 9" key="1">
    <citation type="submission" date="2018-06" db="EMBL/GenBank/DDBJ databases">
        <title>Complete Genomes of Monosporascus.</title>
        <authorList>
            <person name="Robinson A.J."/>
            <person name="Natvig D.O."/>
        </authorList>
    </citation>
    <scope>NUCLEOTIDE SEQUENCE [LARGE SCALE GENOMIC DNA]</scope>
    <source>
        <strain evidence="8 9">CBS 110550</strain>
    </source>
</reference>
<dbReference type="Pfam" id="PF01902">
    <property type="entry name" value="Diphthami_syn_2"/>
    <property type="match status" value="1"/>
</dbReference>
<dbReference type="PANTHER" id="PTHR12196:SF2">
    <property type="entry name" value="DIPHTHINE--AMMONIA LIGASE"/>
    <property type="match status" value="1"/>
</dbReference>
<dbReference type="Gene3D" id="3.30.1330.40">
    <property type="entry name" value="RutC-like"/>
    <property type="match status" value="2"/>
</dbReference>
<evidence type="ECO:0000256" key="2">
    <source>
        <dbReference type="ARBA" id="ARBA00018426"/>
    </source>
</evidence>
<protein>
    <recommendedName>
        <fullName evidence="2">Diphthine--ammonia ligase</fullName>
        <ecNumber evidence="1">6.3.1.14</ecNumber>
    </recommendedName>
    <alternativeName>
        <fullName evidence="3">Diphthamide synthase</fullName>
    </alternativeName>
    <alternativeName>
        <fullName evidence="4">Diphthamide synthetase</fullName>
    </alternativeName>
</protein>
<dbReference type="InterPro" id="IPR014729">
    <property type="entry name" value="Rossmann-like_a/b/a_fold"/>
</dbReference>
<accession>A0A4Q4SUM4</accession>
<organism evidence="8 9">
    <name type="scientific">Monosporascus ibericus</name>
    <dbReference type="NCBI Taxonomy" id="155417"/>
    <lineage>
        <taxon>Eukaryota</taxon>
        <taxon>Fungi</taxon>
        <taxon>Dikarya</taxon>
        <taxon>Ascomycota</taxon>
        <taxon>Pezizomycotina</taxon>
        <taxon>Sordariomycetes</taxon>
        <taxon>Xylariomycetidae</taxon>
        <taxon>Xylariales</taxon>
        <taxon>Xylariales incertae sedis</taxon>
        <taxon>Monosporascus</taxon>
    </lineage>
</organism>
<dbReference type="InterPro" id="IPR035959">
    <property type="entry name" value="RutC-like_sf"/>
</dbReference>
<evidence type="ECO:0000313" key="9">
    <source>
        <dbReference type="Proteomes" id="UP000293360"/>
    </source>
</evidence>
<comment type="caution">
    <text evidence="8">The sequence shown here is derived from an EMBL/GenBank/DDBJ whole genome shotgun (WGS) entry which is preliminary data.</text>
</comment>